<proteinExistence type="predicted"/>
<evidence type="ECO:0000256" key="1">
    <source>
        <dbReference type="ARBA" id="ARBA00022723"/>
    </source>
</evidence>
<dbReference type="PANTHER" id="PTHR25465:SF5">
    <property type="entry name" value="E3 UBIQUITIN_ISG15 LIGASE TRIM25-RELATED"/>
    <property type="match status" value="1"/>
</dbReference>
<evidence type="ECO:0000259" key="6">
    <source>
        <dbReference type="PROSITE" id="PS50119"/>
    </source>
</evidence>
<dbReference type="SUPFAM" id="SSF57845">
    <property type="entry name" value="B-box zinc-binding domain"/>
    <property type="match status" value="1"/>
</dbReference>
<keyword evidence="9" id="KW-1185">Reference proteome</keyword>
<evidence type="ECO:0000256" key="3">
    <source>
        <dbReference type="ARBA" id="ARBA00022833"/>
    </source>
</evidence>
<dbReference type="PROSITE" id="PS50119">
    <property type="entry name" value="ZF_BBOX"/>
    <property type="match status" value="1"/>
</dbReference>
<evidence type="ECO:0000256" key="5">
    <source>
        <dbReference type="SAM" id="Coils"/>
    </source>
</evidence>
<dbReference type="SUPFAM" id="SSF49899">
    <property type="entry name" value="Concanavalin A-like lectins/glucanases"/>
    <property type="match status" value="1"/>
</dbReference>
<evidence type="ECO:0000313" key="8">
    <source>
        <dbReference type="EMBL" id="KAK2860979.1"/>
    </source>
</evidence>
<dbReference type="InterPro" id="IPR003879">
    <property type="entry name" value="Butyrophylin_SPRY"/>
</dbReference>
<dbReference type="CDD" id="cd19769">
    <property type="entry name" value="Bbox2_TRIM16-like"/>
    <property type="match status" value="1"/>
</dbReference>
<dbReference type="PANTHER" id="PTHR25465">
    <property type="entry name" value="B-BOX DOMAIN CONTAINING"/>
    <property type="match status" value="1"/>
</dbReference>
<evidence type="ECO:0000259" key="7">
    <source>
        <dbReference type="PROSITE" id="PS50188"/>
    </source>
</evidence>
<dbReference type="InterPro" id="IPR051051">
    <property type="entry name" value="E3_ubiq-ligase_TRIM/RNF"/>
</dbReference>
<feature type="coiled-coil region" evidence="5">
    <location>
        <begin position="182"/>
        <end position="209"/>
    </location>
</feature>
<dbReference type="Pfam" id="PF00622">
    <property type="entry name" value="SPRY"/>
    <property type="match status" value="1"/>
</dbReference>
<feature type="domain" description="B30.2/SPRY" evidence="7">
    <location>
        <begin position="288"/>
        <end position="484"/>
    </location>
</feature>
<dbReference type="SMART" id="SM00589">
    <property type="entry name" value="PRY"/>
    <property type="match status" value="1"/>
</dbReference>
<comment type="caution">
    <text evidence="8">The sequence shown here is derived from an EMBL/GenBank/DDBJ whole genome shotgun (WGS) entry which is preliminary data.</text>
</comment>
<dbReference type="InterPro" id="IPR006574">
    <property type="entry name" value="PRY"/>
</dbReference>
<feature type="domain" description="B box-type" evidence="6">
    <location>
        <begin position="69"/>
        <end position="109"/>
    </location>
</feature>
<dbReference type="Gene3D" id="2.60.120.920">
    <property type="match status" value="1"/>
</dbReference>
<reference evidence="8" key="1">
    <citation type="submission" date="2023-08" db="EMBL/GenBank/DDBJ databases">
        <title>Pelteobagrus vachellii genome.</title>
        <authorList>
            <person name="Liu H."/>
        </authorList>
    </citation>
    <scope>NUCLEOTIDE SEQUENCE</scope>
    <source>
        <strain evidence="8">PRFRI_2022a</strain>
        <tissue evidence="8">Muscle</tissue>
    </source>
</reference>
<dbReference type="Gene3D" id="4.10.830.40">
    <property type="match status" value="1"/>
</dbReference>
<dbReference type="InterPro" id="IPR013320">
    <property type="entry name" value="ConA-like_dom_sf"/>
</dbReference>
<dbReference type="InterPro" id="IPR058030">
    <property type="entry name" value="TRIM8/14/16/25/29/45/65_CC"/>
</dbReference>
<dbReference type="Pfam" id="PF25600">
    <property type="entry name" value="TRIM_CC"/>
    <property type="match status" value="1"/>
</dbReference>
<dbReference type="Pfam" id="PF00643">
    <property type="entry name" value="zf-B_box"/>
    <property type="match status" value="1"/>
</dbReference>
<keyword evidence="5" id="KW-0175">Coiled coil</keyword>
<feature type="coiled-coil region" evidence="5">
    <location>
        <begin position="131"/>
        <end position="158"/>
    </location>
</feature>
<keyword evidence="1" id="KW-0479">Metal-binding</keyword>
<dbReference type="Pfam" id="PF13765">
    <property type="entry name" value="PRY"/>
    <property type="match status" value="1"/>
</dbReference>
<name>A0AA88NLC1_TACVA</name>
<evidence type="ECO:0000256" key="4">
    <source>
        <dbReference type="PROSITE-ProRule" id="PRU00024"/>
    </source>
</evidence>
<dbReference type="InterPro" id="IPR043136">
    <property type="entry name" value="B30.2/SPRY_sf"/>
</dbReference>
<dbReference type="AlphaFoldDB" id="A0AA88NLC1"/>
<dbReference type="GO" id="GO:0005737">
    <property type="term" value="C:cytoplasm"/>
    <property type="evidence" value="ECO:0007669"/>
    <property type="project" value="UniProtKB-ARBA"/>
</dbReference>
<dbReference type="SMART" id="SM00336">
    <property type="entry name" value="BBOX"/>
    <property type="match status" value="1"/>
</dbReference>
<dbReference type="InterPro" id="IPR001870">
    <property type="entry name" value="B30.2/SPRY"/>
</dbReference>
<keyword evidence="3" id="KW-0862">Zinc</keyword>
<evidence type="ECO:0000256" key="2">
    <source>
        <dbReference type="ARBA" id="ARBA00022771"/>
    </source>
</evidence>
<protein>
    <submittedName>
        <fullName evidence="8">Uncharacterized protein</fullName>
    </submittedName>
</protein>
<dbReference type="Gene3D" id="3.30.160.60">
    <property type="entry name" value="Classic Zinc Finger"/>
    <property type="match status" value="1"/>
</dbReference>
<dbReference type="InterPro" id="IPR000315">
    <property type="entry name" value="Znf_B-box"/>
</dbReference>
<dbReference type="PRINTS" id="PR01407">
    <property type="entry name" value="BUTYPHLNCDUF"/>
</dbReference>
<dbReference type="InterPro" id="IPR003877">
    <property type="entry name" value="SPRY_dom"/>
</dbReference>
<evidence type="ECO:0000313" key="9">
    <source>
        <dbReference type="Proteomes" id="UP001187315"/>
    </source>
</evidence>
<accession>A0AA88NLC1</accession>
<organism evidence="8 9">
    <name type="scientific">Tachysurus vachellii</name>
    <name type="common">Darkbarbel catfish</name>
    <name type="synonym">Pelteobagrus vachellii</name>
    <dbReference type="NCBI Taxonomy" id="175792"/>
    <lineage>
        <taxon>Eukaryota</taxon>
        <taxon>Metazoa</taxon>
        <taxon>Chordata</taxon>
        <taxon>Craniata</taxon>
        <taxon>Vertebrata</taxon>
        <taxon>Euteleostomi</taxon>
        <taxon>Actinopterygii</taxon>
        <taxon>Neopterygii</taxon>
        <taxon>Teleostei</taxon>
        <taxon>Ostariophysi</taxon>
        <taxon>Siluriformes</taxon>
        <taxon>Bagridae</taxon>
        <taxon>Tachysurus</taxon>
    </lineage>
</organism>
<dbReference type="Proteomes" id="UP001187315">
    <property type="component" value="Unassembled WGS sequence"/>
</dbReference>
<gene>
    <name evidence="8" type="ORF">Q7C36_005145</name>
</gene>
<dbReference type="PROSITE" id="PS50188">
    <property type="entry name" value="B302_SPRY"/>
    <property type="match status" value="1"/>
</dbReference>
<sequence>MDEEMDMSSDLSFTAPSDVECSSCTGRKRKAEKTCLQCLASYCEDHLDLHNVLHTNAKRHKMVAATGRLEERVCPEHDKLMEVFCRTDQQCICHLCITNKHRAHDVVSIDSEVAEVKLKLAKIQREITDRIKSRESEMQALKQAIEDFQTSARQAVEENEKSFTELIDAIELRQSTVKKLILDQEEAAVKNAKELLERLPSEITDLKKRDLELQRQEQLSQAENGVYFLQGILSTPALPLSSSSPVLFVHPYSSFQLATEAILDLIKQMNQVCNMHFTNISKNVQTADILKSPGLKMREVLLQNASELTLNPDTAHFSLRLSKENREVTAVNQAQDYKSHPDRFVCRAQILCDQHLQGTPQYWEVEFKVSNWVCIAVSYKGIYRKQKQGGLFGRNNCSWGLRCYYTSYEFWHDNKCISVKHNKRCTRIGVYLDHGIGVLEFYNVSDDMSLIYKAQTNFTEPVYAGFGLGGKGSHIMLCDLQKEKAMSK</sequence>
<dbReference type="EMBL" id="JAVHJS010000004">
    <property type="protein sequence ID" value="KAK2860979.1"/>
    <property type="molecule type" value="Genomic_DNA"/>
</dbReference>
<dbReference type="GO" id="GO:0008270">
    <property type="term" value="F:zinc ion binding"/>
    <property type="evidence" value="ECO:0007669"/>
    <property type="project" value="UniProtKB-KW"/>
</dbReference>
<keyword evidence="2 4" id="KW-0863">Zinc-finger</keyword>